<gene>
    <name evidence="15" type="ORF">EKO24_019815</name>
</gene>
<dbReference type="InterPro" id="IPR017896">
    <property type="entry name" value="4Fe4S_Fe-S-bd"/>
</dbReference>
<dbReference type="InterPro" id="IPR017900">
    <property type="entry name" value="4Fe4S_Fe_S_CS"/>
</dbReference>
<feature type="domain" description="4Fe-4S ferredoxin-type" evidence="13">
    <location>
        <begin position="81"/>
        <end position="110"/>
    </location>
</feature>
<comment type="caution">
    <text evidence="15">The sequence shown here is derived from an EMBL/GenBank/DDBJ whole genome shotgun (WGS) entry which is preliminary data.</text>
</comment>
<dbReference type="PANTHER" id="PTHR42859:SF3">
    <property type="entry name" value="ION-TRANSLOCATING OXIDOREDUCTASE COMPLEX SUBUNIT B"/>
    <property type="match status" value="1"/>
</dbReference>
<dbReference type="PROSITE" id="PS00198">
    <property type="entry name" value="4FE4S_FER_1"/>
    <property type="match status" value="1"/>
</dbReference>
<evidence type="ECO:0000256" key="9">
    <source>
        <dbReference type="ARBA" id="ARBA00023004"/>
    </source>
</evidence>
<organism evidence="15 16">
    <name type="scientific">Candidatus Methylobacter oryzae</name>
    <dbReference type="NCBI Taxonomy" id="2497749"/>
    <lineage>
        <taxon>Bacteria</taxon>
        <taxon>Pseudomonadati</taxon>
        <taxon>Pseudomonadota</taxon>
        <taxon>Gammaproteobacteria</taxon>
        <taxon>Methylococcales</taxon>
        <taxon>Methylococcaceae</taxon>
        <taxon>Methylobacter</taxon>
    </lineage>
</organism>
<dbReference type="PROSITE" id="PS51379">
    <property type="entry name" value="4FE4S_FER_2"/>
    <property type="match status" value="2"/>
</dbReference>
<keyword evidence="6" id="KW-0677">Repeat</keyword>
<feature type="region of interest" description="Disordered" evidence="12">
    <location>
        <begin position="141"/>
        <end position="160"/>
    </location>
</feature>
<dbReference type="InterPro" id="IPR050294">
    <property type="entry name" value="RnfB_subfamily"/>
</dbReference>
<evidence type="ECO:0000256" key="4">
    <source>
        <dbReference type="ARBA" id="ARBA00022519"/>
    </source>
</evidence>
<evidence type="ECO:0000256" key="2">
    <source>
        <dbReference type="ARBA" id="ARBA00022475"/>
    </source>
</evidence>
<dbReference type="InterPro" id="IPR007202">
    <property type="entry name" value="4Fe-4S_dom"/>
</dbReference>
<keyword evidence="16" id="KW-1185">Reference proteome</keyword>
<evidence type="ECO:0000256" key="8">
    <source>
        <dbReference type="ARBA" id="ARBA00022982"/>
    </source>
</evidence>
<accession>A0ABY3C5I7</accession>
<keyword evidence="4" id="KW-0997">Cell inner membrane</keyword>
<dbReference type="Pfam" id="PF14697">
    <property type="entry name" value="Fer4_21"/>
    <property type="match status" value="1"/>
</dbReference>
<evidence type="ECO:0000259" key="14">
    <source>
        <dbReference type="PROSITE" id="PS51656"/>
    </source>
</evidence>
<dbReference type="EMBL" id="RYFG02000119">
    <property type="protein sequence ID" value="TRW90284.1"/>
    <property type="molecule type" value="Genomic_DNA"/>
</dbReference>
<proteinExistence type="predicted"/>
<feature type="domain" description="4Fe-4S" evidence="14">
    <location>
        <begin position="5"/>
        <end position="65"/>
    </location>
</feature>
<dbReference type="RefSeq" id="WP_127029806.1">
    <property type="nucleotide sequence ID" value="NZ_RYFG02000119.1"/>
</dbReference>
<keyword evidence="9" id="KW-0408">Iron</keyword>
<evidence type="ECO:0000256" key="7">
    <source>
        <dbReference type="ARBA" id="ARBA00022967"/>
    </source>
</evidence>
<evidence type="ECO:0000313" key="15">
    <source>
        <dbReference type="EMBL" id="TRW90284.1"/>
    </source>
</evidence>
<sequence>MSVSPESPSLTDQINALLPQTQCGQCGYCGCRPYAEAIASGSADINQCPPSGDEGIRDIAGLLGVAAKPLNPKFGVHKPPSVAFIVEEDCIGCTKCIAACPVDAILGAPKFMHTVIASECTGCELCIAPCPVDCVIMQPSPPNHAEVSRKQRSAQAKRRYDARCLRKEKEEADKAERAKKKKLALLKMQAAKK</sequence>
<keyword evidence="3" id="KW-0004">4Fe-4S</keyword>
<dbReference type="SUPFAM" id="SSF54862">
    <property type="entry name" value="4Fe-4S ferredoxins"/>
    <property type="match status" value="1"/>
</dbReference>
<dbReference type="Proteomes" id="UP000733744">
    <property type="component" value="Unassembled WGS sequence"/>
</dbReference>
<keyword evidence="8" id="KW-0249">Electron transport</keyword>
<evidence type="ECO:0000256" key="5">
    <source>
        <dbReference type="ARBA" id="ARBA00022723"/>
    </source>
</evidence>
<keyword evidence="11" id="KW-0472">Membrane</keyword>
<evidence type="ECO:0000256" key="10">
    <source>
        <dbReference type="ARBA" id="ARBA00023014"/>
    </source>
</evidence>
<evidence type="ECO:0000256" key="12">
    <source>
        <dbReference type="SAM" id="MobiDB-lite"/>
    </source>
</evidence>
<evidence type="ECO:0000256" key="11">
    <source>
        <dbReference type="ARBA" id="ARBA00023136"/>
    </source>
</evidence>
<evidence type="ECO:0000256" key="3">
    <source>
        <dbReference type="ARBA" id="ARBA00022485"/>
    </source>
</evidence>
<dbReference type="Pfam" id="PF04060">
    <property type="entry name" value="FeS"/>
    <property type="match status" value="1"/>
</dbReference>
<dbReference type="PANTHER" id="PTHR42859">
    <property type="entry name" value="OXIDOREDUCTASE"/>
    <property type="match status" value="1"/>
</dbReference>
<keyword evidence="5" id="KW-0479">Metal-binding</keyword>
<dbReference type="InterPro" id="IPR010207">
    <property type="entry name" value="Elect_transpt_cplx_RnfB/RsxB"/>
</dbReference>
<evidence type="ECO:0000256" key="1">
    <source>
        <dbReference type="ARBA" id="ARBA00022448"/>
    </source>
</evidence>
<evidence type="ECO:0000256" key="6">
    <source>
        <dbReference type="ARBA" id="ARBA00022737"/>
    </source>
</evidence>
<feature type="domain" description="4Fe-4S ferredoxin-type" evidence="13">
    <location>
        <begin position="111"/>
        <end position="140"/>
    </location>
</feature>
<keyword evidence="2" id="KW-1003">Cell membrane</keyword>
<keyword evidence="10" id="KW-0411">Iron-sulfur</keyword>
<evidence type="ECO:0000313" key="16">
    <source>
        <dbReference type="Proteomes" id="UP000733744"/>
    </source>
</evidence>
<dbReference type="Gene3D" id="3.30.70.20">
    <property type="match status" value="1"/>
</dbReference>
<name>A0ABY3C5I7_9GAMM</name>
<dbReference type="Gene3D" id="1.10.15.40">
    <property type="entry name" value="Electron transport complex subunit B, putative Fe-S cluster"/>
    <property type="match status" value="1"/>
</dbReference>
<reference evidence="15 16" key="1">
    <citation type="journal article" date="2019" name="Antonie Van Leeuwenhoek">
        <title>Description of 'Ca. Methylobacter oryzae' KRF1, a novel species from the environmentally important Methylobacter clade 2.</title>
        <authorList>
            <person name="Khatri K."/>
            <person name="Mohite J.A."/>
            <person name="Pandit P.S."/>
            <person name="Bahulikar R."/>
            <person name="Rahalkar M.C."/>
        </authorList>
    </citation>
    <scope>NUCLEOTIDE SEQUENCE [LARGE SCALE GENOMIC DNA]</scope>
    <source>
        <strain evidence="15 16">KRF1</strain>
    </source>
</reference>
<dbReference type="PROSITE" id="PS51656">
    <property type="entry name" value="4FE4S"/>
    <property type="match status" value="1"/>
</dbReference>
<protein>
    <submittedName>
        <fullName evidence="15">RnfABCDGE type electron transport complex subunit B</fullName>
    </submittedName>
</protein>
<evidence type="ECO:0000259" key="13">
    <source>
        <dbReference type="PROSITE" id="PS51379"/>
    </source>
</evidence>
<dbReference type="NCBIfam" id="TIGR01944">
    <property type="entry name" value="rnfB"/>
    <property type="match status" value="1"/>
</dbReference>
<keyword evidence="7" id="KW-1278">Translocase</keyword>
<keyword evidence="1" id="KW-0813">Transport</keyword>